<keyword evidence="2" id="KW-1185">Reference proteome</keyword>
<evidence type="ECO:0008006" key="3">
    <source>
        <dbReference type="Google" id="ProtNLM"/>
    </source>
</evidence>
<accession>A0A4P2VL30</accession>
<sequence>MKKIIYLIDEFCISSSSPNSKHVKDIIDFINLDKKNSSKNIFFSKNYVPGGLRPKRLFNLLKSFIYMSFFIPYISLKELNIHKSIVITTSPPMLYLYCLFLCKFSKIDCYVWFMDAHPEIEARFLQTKGFNFIARFLRYIEKKLCNNSKKIICLDESMKKRICSNNVNLDNVIVCPPWATYLGSSNFIQKVDIHLTVKFIYAGNYGKVHDLSPMSDLFSKFTLKEQSSLYLTFVGMSHKSQLEINNIFSKLGCTIEFLPRFERVDNLIHLFKEYHFGIVSLSYESIGLACPSKAYTYISQGLPIYYVGPDFTLSHDLCNQGFGVSQTDIPNIFSDWIHNLKNYYSSNSGKIFHNPKHESLRKFKNILDERI</sequence>
<gene>
    <name evidence="1" type="ORF">JCM31447_25000</name>
</gene>
<name>A0A4P2VL30_FLUSA</name>
<dbReference type="SUPFAM" id="SSF53756">
    <property type="entry name" value="UDP-Glycosyltransferase/glycogen phosphorylase"/>
    <property type="match status" value="1"/>
</dbReference>
<reference evidence="1 2" key="1">
    <citation type="submission" date="2018-12" db="EMBL/GenBank/DDBJ databases">
        <title>Rubrispira sanarue gen. nov., sp., nov., a member of the order Silvanigrellales, isolated from a brackish lake in Hamamatsu Japan.</title>
        <authorList>
            <person name="Maejima Y."/>
            <person name="Iino T."/>
            <person name="Muraguchi Y."/>
            <person name="Fukuda K."/>
            <person name="Nojiri H."/>
            <person name="Ohkuma M."/>
            <person name="Moriuchi R."/>
            <person name="Dohra H."/>
            <person name="Kimbara K."/>
            <person name="Shintani M."/>
        </authorList>
    </citation>
    <scope>NUCLEOTIDE SEQUENCE [LARGE SCALE GENOMIC DNA]</scope>
    <source>
        <strain evidence="1 2">RF1110005</strain>
    </source>
</reference>
<dbReference type="EMBL" id="AP019368">
    <property type="protein sequence ID" value="BBH54043.1"/>
    <property type="molecule type" value="Genomic_DNA"/>
</dbReference>
<evidence type="ECO:0000313" key="1">
    <source>
        <dbReference type="EMBL" id="BBH54043.1"/>
    </source>
</evidence>
<dbReference type="Proteomes" id="UP000291236">
    <property type="component" value="Chromosome"/>
</dbReference>
<dbReference type="AlphaFoldDB" id="A0A4P2VL30"/>
<dbReference type="KEGG" id="sbf:JCM31447_25000"/>
<evidence type="ECO:0000313" key="2">
    <source>
        <dbReference type="Proteomes" id="UP000291236"/>
    </source>
</evidence>
<organism evidence="1 2">
    <name type="scientific">Fluviispira sanaruensis</name>
    <dbReference type="NCBI Taxonomy" id="2493639"/>
    <lineage>
        <taxon>Bacteria</taxon>
        <taxon>Pseudomonadati</taxon>
        <taxon>Bdellovibrionota</taxon>
        <taxon>Oligoflexia</taxon>
        <taxon>Silvanigrellales</taxon>
        <taxon>Silvanigrellaceae</taxon>
        <taxon>Fluviispira</taxon>
    </lineage>
</organism>
<dbReference type="Gene3D" id="3.40.50.2000">
    <property type="entry name" value="Glycogen Phosphorylase B"/>
    <property type="match status" value="1"/>
</dbReference>
<proteinExistence type="predicted"/>
<dbReference type="RefSeq" id="WP_130611060.1">
    <property type="nucleotide sequence ID" value="NZ_AP019368.1"/>
</dbReference>
<protein>
    <recommendedName>
        <fullName evidence="3">Glycosyl transferase family 1 domain-containing protein</fullName>
    </recommendedName>
</protein>